<dbReference type="RefSeq" id="WP_268147025.1">
    <property type="nucleotide sequence ID" value="NZ_JAPPUW010000002.1"/>
</dbReference>
<protein>
    <recommendedName>
        <fullName evidence="2">Replication-associated protein ORF2/G2P domain-containing protein</fullName>
    </recommendedName>
</protein>
<proteinExistence type="predicted"/>
<evidence type="ECO:0000313" key="4">
    <source>
        <dbReference type="Proteomes" id="UP001152766"/>
    </source>
</evidence>
<evidence type="ECO:0000256" key="1">
    <source>
        <dbReference type="SAM" id="MobiDB-lite"/>
    </source>
</evidence>
<keyword evidence="4" id="KW-1185">Reference proteome</keyword>
<dbReference type="InterPro" id="IPR056906">
    <property type="entry name" value="ORF2/G2P_dom"/>
</dbReference>
<feature type="region of interest" description="Disordered" evidence="1">
    <location>
        <begin position="62"/>
        <end position="82"/>
    </location>
</feature>
<evidence type="ECO:0000313" key="3">
    <source>
        <dbReference type="EMBL" id="MDG0861308.1"/>
    </source>
</evidence>
<dbReference type="Pfam" id="PF23343">
    <property type="entry name" value="REP_ORF2-G2P"/>
    <property type="match status" value="1"/>
</dbReference>
<dbReference type="AlphaFoldDB" id="A0A9X4LJN4"/>
<feature type="domain" description="Replication-associated protein ORF2/G2P" evidence="2">
    <location>
        <begin position="98"/>
        <end position="215"/>
    </location>
</feature>
<feature type="compositionally biased region" description="Basic and acidic residues" evidence="1">
    <location>
        <begin position="62"/>
        <end position="76"/>
    </location>
</feature>
<dbReference type="Proteomes" id="UP001152766">
    <property type="component" value="Unassembled WGS sequence"/>
</dbReference>
<name>A0A9X4LJN4_9BURK</name>
<organism evidence="3 4">
    <name type="scientific">Pelomonas aquatica</name>
    <dbReference type="NCBI Taxonomy" id="431058"/>
    <lineage>
        <taxon>Bacteria</taxon>
        <taxon>Pseudomonadati</taxon>
        <taxon>Pseudomonadota</taxon>
        <taxon>Betaproteobacteria</taxon>
        <taxon>Burkholderiales</taxon>
        <taxon>Sphaerotilaceae</taxon>
        <taxon>Roseateles</taxon>
    </lineage>
</organism>
<gene>
    <name evidence="3" type="ORF">EXJ73_02315</name>
</gene>
<sequence>MLKNVAGIWFESKPAEDEWVVRTYQLGNGHKEAVISRPTVWQEVPPHLQQLFGDDWQQMADRDREEKADERREANRQRAARRAKTRVRRSVKVLGLDALLTLTYRENQTDLALCKRHMKEFVRRIRRALPGFVYVAAFERQKRGAWHVHMAVHALPRQLAAANGVKVKSFPVVLAIWRSVTGDLGGSINQKLRKRWSQRSVGKLAAYLSKYMLKAFEDGDDWSNRYSGSAGIEIPEAVRMRFRDAQLAELIGLVFDDVAAGPCELMTWLSRWGDVFFLSTEGPPIS</sequence>
<comment type="caution">
    <text evidence="3">The sequence shown here is derived from an EMBL/GenBank/DDBJ whole genome shotgun (WGS) entry which is preliminary data.</text>
</comment>
<dbReference type="EMBL" id="SGUG01000003">
    <property type="protein sequence ID" value="MDG0861308.1"/>
    <property type="molecule type" value="Genomic_DNA"/>
</dbReference>
<evidence type="ECO:0000259" key="2">
    <source>
        <dbReference type="Pfam" id="PF23343"/>
    </source>
</evidence>
<reference evidence="3" key="1">
    <citation type="submission" date="2019-02" db="EMBL/GenBank/DDBJ databases">
        <title>Draft genome of the type strain Pelomonas aquatica CCUG 52575T.</title>
        <authorList>
            <person name="Gomila M."/>
            <person name="Lalucat J."/>
        </authorList>
    </citation>
    <scope>NUCLEOTIDE SEQUENCE</scope>
    <source>
        <strain evidence="3">CCUG 52575</strain>
    </source>
</reference>
<accession>A0A9X4LJN4</accession>